<dbReference type="OMA" id="TTNQHIG"/>
<feature type="compositionally biased region" description="Gly residues" evidence="1">
    <location>
        <begin position="50"/>
        <end position="65"/>
    </location>
</feature>
<dbReference type="EnsemblMetazoa" id="XM_030974162">
    <property type="protein sequence ID" value="XP_030830022"/>
    <property type="gene ID" value="LOC578348"/>
</dbReference>
<proteinExistence type="predicted"/>
<dbReference type="Pfam" id="PF14945">
    <property type="entry name" value="LLC1"/>
    <property type="match status" value="1"/>
</dbReference>
<feature type="region of interest" description="Disordered" evidence="1">
    <location>
        <begin position="24"/>
        <end position="71"/>
    </location>
</feature>
<organism evidence="2 3">
    <name type="scientific">Strongylocentrotus purpuratus</name>
    <name type="common">Purple sea urchin</name>
    <dbReference type="NCBI Taxonomy" id="7668"/>
    <lineage>
        <taxon>Eukaryota</taxon>
        <taxon>Metazoa</taxon>
        <taxon>Echinodermata</taxon>
        <taxon>Eleutherozoa</taxon>
        <taxon>Echinozoa</taxon>
        <taxon>Echinoidea</taxon>
        <taxon>Euechinoidea</taxon>
        <taxon>Echinacea</taxon>
        <taxon>Camarodonta</taxon>
        <taxon>Echinidea</taxon>
        <taxon>Strongylocentrotidae</taxon>
        <taxon>Strongylocentrotus</taxon>
    </lineage>
</organism>
<reference evidence="2" key="2">
    <citation type="submission" date="2021-01" db="UniProtKB">
        <authorList>
            <consortium name="EnsemblMetazoa"/>
        </authorList>
    </citation>
    <scope>IDENTIFICATION</scope>
</reference>
<dbReference type="FunCoup" id="A0A7M7N3F5">
    <property type="interactions" value="600"/>
</dbReference>
<dbReference type="PANTHER" id="PTHR31909">
    <property type="entry name" value="CHROMOSOME 20 ORF85 FAMILY MEMBER"/>
    <property type="match status" value="1"/>
</dbReference>
<sequence>MYSKKVTSSDSDFLEAVNPTLGKTAYHNKCAPEPKQPQQRAGDHQPRAGAAGGGGGGGGGGGAGVSGRHTRADFRECNSVIEDKTWRETVGREKNGQLRWDEGWGFLKDFDQKGNPKEKTEPPKNLSVFSESVPNTSNQRFGHRQKSGAAKAMVDLQHRLSTTNRKKHHKELTCYD</sequence>
<dbReference type="GeneID" id="578348"/>
<keyword evidence="3" id="KW-1185">Reference proteome</keyword>
<reference evidence="3" key="1">
    <citation type="submission" date="2015-02" db="EMBL/GenBank/DDBJ databases">
        <title>Genome sequencing for Strongylocentrotus purpuratus.</title>
        <authorList>
            <person name="Murali S."/>
            <person name="Liu Y."/>
            <person name="Vee V."/>
            <person name="English A."/>
            <person name="Wang M."/>
            <person name="Skinner E."/>
            <person name="Han Y."/>
            <person name="Muzny D.M."/>
            <person name="Worley K.C."/>
            <person name="Gibbs R.A."/>
        </authorList>
    </citation>
    <scope>NUCLEOTIDE SEQUENCE</scope>
</reference>
<feature type="compositionally biased region" description="Basic and acidic residues" evidence="1">
    <location>
        <begin position="109"/>
        <end position="122"/>
    </location>
</feature>
<dbReference type="InParanoid" id="A0A7M7N3F5"/>
<dbReference type="Proteomes" id="UP000007110">
    <property type="component" value="Unassembled WGS sequence"/>
</dbReference>
<evidence type="ECO:0000256" key="1">
    <source>
        <dbReference type="SAM" id="MobiDB-lite"/>
    </source>
</evidence>
<evidence type="ECO:0000313" key="2">
    <source>
        <dbReference type="EnsemblMetazoa" id="XP_030830022"/>
    </source>
</evidence>
<feature type="region of interest" description="Disordered" evidence="1">
    <location>
        <begin position="109"/>
        <end position="150"/>
    </location>
</feature>
<evidence type="ECO:0000313" key="3">
    <source>
        <dbReference type="Proteomes" id="UP000007110"/>
    </source>
</evidence>
<dbReference type="PANTHER" id="PTHR31909:SF2">
    <property type="entry name" value="RIKEN CDNA 2410004P03 GENE"/>
    <property type="match status" value="1"/>
</dbReference>
<name>A0A7M7N3F5_STRPU</name>
<dbReference type="InterPro" id="IPR020339">
    <property type="entry name" value="C20orf85-like"/>
</dbReference>
<dbReference type="OrthoDB" id="9972212at2759"/>
<protein>
    <submittedName>
        <fullName evidence="2">Uncharacterized protein</fullName>
    </submittedName>
</protein>
<dbReference type="KEGG" id="spu:578348"/>
<accession>A0A7M7N3F5</accession>
<dbReference type="RefSeq" id="XP_030830022.1">
    <property type="nucleotide sequence ID" value="XM_030974162.1"/>
</dbReference>
<feature type="compositionally biased region" description="Polar residues" evidence="1">
    <location>
        <begin position="127"/>
        <end position="140"/>
    </location>
</feature>
<dbReference type="AlphaFoldDB" id="A0A7M7N3F5"/>